<evidence type="ECO:0000256" key="1">
    <source>
        <dbReference type="ARBA" id="ARBA00022741"/>
    </source>
</evidence>
<dbReference type="InterPro" id="IPR014001">
    <property type="entry name" value="Helicase_ATP-bd"/>
</dbReference>
<gene>
    <name evidence="6" type="ORF">HOLleu_19650</name>
</gene>
<evidence type="ECO:0000256" key="4">
    <source>
        <dbReference type="ARBA" id="ARBA00022840"/>
    </source>
</evidence>
<evidence type="ECO:0000313" key="7">
    <source>
        <dbReference type="Proteomes" id="UP001152320"/>
    </source>
</evidence>
<keyword evidence="3 6" id="KW-0347">Helicase</keyword>
<organism evidence="6 7">
    <name type="scientific">Holothuria leucospilota</name>
    <name type="common">Black long sea cucumber</name>
    <name type="synonym">Mertensiothuria leucospilota</name>
    <dbReference type="NCBI Taxonomy" id="206669"/>
    <lineage>
        <taxon>Eukaryota</taxon>
        <taxon>Metazoa</taxon>
        <taxon>Echinodermata</taxon>
        <taxon>Eleutherozoa</taxon>
        <taxon>Echinozoa</taxon>
        <taxon>Holothuroidea</taxon>
        <taxon>Aspidochirotacea</taxon>
        <taxon>Aspidochirotida</taxon>
        <taxon>Holothuriidae</taxon>
        <taxon>Holothuria</taxon>
    </lineage>
</organism>
<feature type="domain" description="Helicase ATP-binding" evidence="5">
    <location>
        <begin position="28"/>
        <end position="101"/>
    </location>
</feature>
<comment type="caution">
    <text evidence="6">The sequence shown here is derived from an EMBL/GenBank/DDBJ whole genome shotgun (WGS) entry which is preliminary data.</text>
</comment>
<evidence type="ECO:0000313" key="6">
    <source>
        <dbReference type="EMBL" id="KAJ8035846.1"/>
    </source>
</evidence>
<keyword evidence="6" id="KW-0255">Endonuclease</keyword>
<dbReference type="InterPro" id="IPR038718">
    <property type="entry name" value="SNF2-like_sf"/>
</dbReference>
<keyword evidence="6" id="KW-0540">Nuclease</keyword>
<dbReference type="GO" id="GO:0006281">
    <property type="term" value="P:DNA repair"/>
    <property type="evidence" value="ECO:0007669"/>
    <property type="project" value="TreeGrafter"/>
</dbReference>
<keyword evidence="2" id="KW-0378">Hydrolase</keyword>
<dbReference type="GO" id="GO:0004386">
    <property type="term" value="F:helicase activity"/>
    <property type="evidence" value="ECO:0007669"/>
    <property type="project" value="UniProtKB-KW"/>
</dbReference>
<dbReference type="EMBL" id="JAIZAY010000009">
    <property type="protein sequence ID" value="KAJ8035846.1"/>
    <property type="molecule type" value="Genomic_DNA"/>
</dbReference>
<name>A0A9Q1BZJ9_HOLLE</name>
<dbReference type="Proteomes" id="UP001152320">
    <property type="component" value="Chromosome 9"/>
</dbReference>
<dbReference type="GO" id="GO:0005524">
    <property type="term" value="F:ATP binding"/>
    <property type="evidence" value="ECO:0007669"/>
    <property type="project" value="UniProtKB-KW"/>
</dbReference>
<keyword evidence="4" id="KW-0067">ATP-binding</keyword>
<dbReference type="AlphaFoldDB" id="A0A9Q1BZJ9"/>
<dbReference type="SUPFAM" id="SSF52540">
    <property type="entry name" value="P-loop containing nucleoside triphosphate hydrolases"/>
    <property type="match status" value="1"/>
</dbReference>
<evidence type="ECO:0000256" key="2">
    <source>
        <dbReference type="ARBA" id="ARBA00022801"/>
    </source>
</evidence>
<dbReference type="PROSITE" id="PS51192">
    <property type="entry name" value="HELICASE_ATP_BIND_1"/>
    <property type="match status" value="1"/>
</dbReference>
<proteinExistence type="predicted"/>
<dbReference type="Gene3D" id="3.40.50.10810">
    <property type="entry name" value="Tandem AAA-ATPase domain"/>
    <property type="match status" value="1"/>
</dbReference>
<dbReference type="PANTHER" id="PTHR45766">
    <property type="entry name" value="DNA ANNEALING HELICASE AND ENDONUCLEASE ZRANB3 FAMILY MEMBER"/>
    <property type="match status" value="1"/>
</dbReference>
<reference evidence="6" key="1">
    <citation type="submission" date="2021-10" db="EMBL/GenBank/DDBJ databases">
        <title>Tropical sea cucumber genome reveals ecological adaptation and Cuvierian tubules defense mechanism.</title>
        <authorList>
            <person name="Chen T."/>
        </authorList>
    </citation>
    <scope>NUCLEOTIDE SEQUENCE</scope>
    <source>
        <strain evidence="6">Nanhai2018</strain>
        <tissue evidence="6">Muscle</tissue>
    </source>
</reference>
<keyword evidence="1" id="KW-0547">Nucleotide-binding</keyword>
<evidence type="ECO:0000256" key="3">
    <source>
        <dbReference type="ARBA" id="ARBA00022806"/>
    </source>
</evidence>
<dbReference type="InterPro" id="IPR000330">
    <property type="entry name" value="SNF2_N"/>
</dbReference>
<dbReference type="Pfam" id="PF00176">
    <property type="entry name" value="SNF2-rel_dom"/>
    <property type="match status" value="1"/>
</dbReference>
<dbReference type="InterPro" id="IPR027417">
    <property type="entry name" value="P-loop_NTPase"/>
</dbReference>
<dbReference type="GO" id="GO:0031297">
    <property type="term" value="P:replication fork processing"/>
    <property type="evidence" value="ECO:0007669"/>
    <property type="project" value="TreeGrafter"/>
</dbReference>
<dbReference type="OrthoDB" id="605656at2759"/>
<accession>A0A9Q1BZJ9</accession>
<evidence type="ECO:0000259" key="5">
    <source>
        <dbReference type="PROSITE" id="PS51192"/>
    </source>
</evidence>
<protein>
    <submittedName>
        <fullName evidence="6">DNA annealing helicase and endonuclease ZRANB3</fullName>
    </submittedName>
</protein>
<keyword evidence="7" id="KW-1185">Reference proteome</keyword>
<dbReference type="GO" id="GO:0043596">
    <property type="term" value="C:nuclear replication fork"/>
    <property type="evidence" value="ECO:0007669"/>
    <property type="project" value="TreeGrafter"/>
</dbReference>
<dbReference type="PANTHER" id="PTHR45766:SF3">
    <property type="entry name" value="DNA ANNEALING HELICASE AND ENDONUCLEASE ZRANB3"/>
    <property type="match status" value="1"/>
</dbReference>
<sequence length="101" mass="11742">MDEGNFDWSFLPERLRRKLLPFQLKGVRYAIEKHGRCLIGDEMGLGKTLQAIAAAYYYHSEWPVLVVLPSSMKYPWIEELEKWLPCLQPNEINLISSSTDV</sequence>
<dbReference type="GO" id="GO:0016787">
    <property type="term" value="F:hydrolase activity"/>
    <property type="evidence" value="ECO:0007669"/>
    <property type="project" value="UniProtKB-KW"/>
</dbReference>
<dbReference type="GO" id="GO:0004520">
    <property type="term" value="F:DNA endonuclease activity"/>
    <property type="evidence" value="ECO:0007669"/>
    <property type="project" value="TreeGrafter"/>
</dbReference>